<feature type="coiled-coil region" evidence="1">
    <location>
        <begin position="201"/>
        <end position="299"/>
    </location>
</feature>
<reference evidence="3 4" key="1">
    <citation type="submission" date="2008-03" db="EMBL/GenBank/DDBJ databases">
        <authorList>
            <person name="Paulsen I."/>
            <person name="Sebastian Y."/>
        </authorList>
    </citation>
    <scope>NUCLEOTIDE SEQUENCE [LARGE SCALE GENOMIC DNA]</scope>
    <source>
        <strain evidence="4">D str. JGS1721</strain>
    </source>
</reference>
<keyword evidence="1" id="KW-0175">Coiled coil</keyword>
<dbReference type="Proteomes" id="UP000003188">
    <property type="component" value="Unassembled WGS sequence"/>
</dbReference>
<dbReference type="EMBL" id="ABOO01000058">
    <property type="protein sequence ID" value="EDT70292.1"/>
    <property type="molecule type" value="Genomic_DNA"/>
</dbReference>
<organism evidence="3 4">
    <name type="scientific">Clostridium perfringens D str. JGS1721</name>
    <dbReference type="NCBI Taxonomy" id="488537"/>
    <lineage>
        <taxon>Bacteria</taxon>
        <taxon>Bacillati</taxon>
        <taxon>Bacillota</taxon>
        <taxon>Clostridia</taxon>
        <taxon>Eubacteriales</taxon>
        <taxon>Clostridiaceae</taxon>
        <taxon>Clostridium</taxon>
    </lineage>
</organism>
<accession>B1V7B3</accession>
<proteinExistence type="predicted"/>
<evidence type="ECO:0000313" key="4">
    <source>
        <dbReference type="Proteomes" id="UP000003188"/>
    </source>
</evidence>
<evidence type="ECO:0000256" key="2">
    <source>
        <dbReference type="SAM" id="Phobius"/>
    </source>
</evidence>
<dbReference type="AlphaFoldDB" id="B1V7B3"/>
<evidence type="ECO:0000313" key="3">
    <source>
        <dbReference type="EMBL" id="EDT70292.1"/>
    </source>
</evidence>
<protein>
    <submittedName>
        <fullName evidence="3">Uncharacterized protein</fullName>
    </submittedName>
</protein>
<feature type="transmembrane region" description="Helical" evidence="2">
    <location>
        <begin position="48"/>
        <end position="69"/>
    </location>
</feature>
<sequence length="301" mass="35457">MEKLEELLSNGGINLKFKNKKFNKKIDELKEKKEKLENKMKYKKSYKYFIFCFCFVFGYTIFFTSGYIFDTQNSRKSTAIGVTNKMANSIVRLTSEQYNPKIGLLQVNFNMEKTNILFENNIEVSAIEKDDLNKEFPLKVIRLDESQYVVLLKVPKKWTNVAIKIEEKDIDKASETKVFIDEKLCTKNDDLKELSKKDYLIENVNIEINEIEKEIYGYKEEIDKNNKVMSKTEKEIKNLEGNTKYEIKEEADRTNQKVESLKSEIKSLNDNNEELKKKINTANEKINKLNLKKEDYKKMNG</sequence>
<name>B1V7B3_CLOPF</name>
<keyword evidence="2" id="KW-0472">Membrane</keyword>
<comment type="caution">
    <text evidence="3">The sequence shown here is derived from an EMBL/GenBank/DDBJ whole genome shotgun (WGS) entry which is preliminary data.</text>
</comment>
<evidence type="ECO:0000256" key="1">
    <source>
        <dbReference type="SAM" id="Coils"/>
    </source>
</evidence>
<gene>
    <name evidence="3" type="ORF">CJD_A0211</name>
</gene>
<feature type="coiled-coil region" evidence="1">
    <location>
        <begin position="19"/>
        <end position="46"/>
    </location>
</feature>
<dbReference type="PANTHER" id="PTHR18937">
    <property type="entry name" value="STRUCTURAL MAINTENANCE OF CHROMOSOMES SMC FAMILY MEMBER"/>
    <property type="match status" value="1"/>
</dbReference>
<keyword evidence="2" id="KW-1133">Transmembrane helix</keyword>
<keyword evidence="2" id="KW-0812">Transmembrane</keyword>